<organism evidence="10 11">
    <name type="scientific">Cyclonatronum proteinivorum</name>
    <dbReference type="NCBI Taxonomy" id="1457365"/>
    <lineage>
        <taxon>Bacteria</taxon>
        <taxon>Pseudomonadati</taxon>
        <taxon>Balneolota</taxon>
        <taxon>Balneolia</taxon>
        <taxon>Balneolales</taxon>
        <taxon>Cyclonatronaceae</taxon>
        <taxon>Cyclonatronum</taxon>
    </lineage>
</organism>
<dbReference type="SUPFAM" id="SSF52172">
    <property type="entry name" value="CheY-like"/>
    <property type="match status" value="1"/>
</dbReference>
<dbReference type="GO" id="GO:0006355">
    <property type="term" value="P:regulation of DNA-templated transcription"/>
    <property type="evidence" value="ECO:0007669"/>
    <property type="project" value="InterPro"/>
</dbReference>
<evidence type="ECO:0000256" key="2">
    <source>
        <dbReference type="ARBA" id="ARBA00022741"/>
    </source>
</evidence>
<dbReference type="Pfam" id="PF00158">
    <property type="entry name" value="Sigma54_activat"/>
    <property type="match status" value="1"/>
</dbReference>
<dbReference type="SMART" id="SM00382">
    <property type="entry name" value="AAA"/>
    <property type="match status" value="1"/>
</dbReference>
<proteinExistence type="predicted"/>
<gene>
    <name evidence="10" type="ORF">CYPRO_2382</name>
</gene>
<keyword evidence="2" id="KW-0547">Nucleotide-binding</keyword>
<name>A0A345UMC2_9BACT</name>
<sequence length="462" mass="51855">MVSSAKPRILVTDDESSIRSALREILEFEQYEISEAASGDEAFEKLQAESFDLLLLDIKMKGMDGFELLEKLNEARLQLPVIMLTGHGTIEMAVQATRLGAFDFLQKPPDLNRLLITVRNALDKGTLVKENRKMRRNIPQLSEIIGNSEAIQHIKSTIAKVAPTDARVLITGENGTGKELVARSLHEQSRRSGEPFVEVNCAAIPTELLESELFGHEEGAFTGAVSQRIGKFEQAHGGTLFLDEIGDMSLQAQAKVLRALQENTIARVGGTELIRVNVRILAATNKDLRTEIQEQQFREDLYHRLNVIPIHVPPLSDRREDIPLLARAFLRQMATKDIVFEGKSFSDEALEKLQRHDWTGNVRELHNVVERLGILSGGAVITAEDVELMAGPVSKSATDGNQGMRDLLEDYPDFQSFKDATELIFVKYQLDKYQWNISQTADAIGIQRSHLYNKIKKFNLKR</sequence>
<dbReference type="Pfam" id="PF25601">
    <property type="entry name" value="AAA_lid_14"/>
    <property type="match status" value="1"/>
</dbReference>
<dbReference type="AlphaFoldDB" id="A0A345UMC2"/>
<reference evidence="10 11" key="1">
    <citation type="submission" date="2018-03" db="EMBL/GenBank/DDBJ databases">
        <title>Phenotypic and genomic properties of Cyclonatronum proteinivorum gen. nov., sp. nov., a haloalkaliphilic bacteroidete from soda lakes possessing Na+-translocating rhodopsin.</title>
        <authorList>
            <person name="Toshchakov S.V."/>
            <person name="Korzhenkov A."/>
            <person name="Samarov N.I."/>
            <person name="Kublanov I.V."/>
            <person name="Muntyan M.S."/>
            <person name="Sorokin D.Y."/>
        </authorList>
    </citation>
    <scope>NUCLEOTIDE SEQUENCE [LARGE SCALE GENOMIC DNA]</scope>
    <source>
        <strain evidence="10 11">Omega</strain>
    </source>
</reference>
<evidence type="ECO:0000256" key="5">
    <source>
        <dbReference type="ARBA" id="ARBA00023015"/>
    </source>
</evidence>
<dbReference type="EMBL" id="CP027806">
    <property type="protein sequence ID" value="AXJ01624.1"/>
    <property type="molecule type" value="Genomic_DNA"/>
</dbReference>
<dbReference type="SMART" id="SM00448">
    <property type="entry name" value="REC"/>
    <property type="match status" value="1"/>
</dbReference>
<evidence type="ECO:0000256" key="4">
    <source>
        <dbReference type="ARBA" id="ARBA00023012"/>
    </source>
</evidence>
<feature type="modified residue" description="4-aspartylphosphate" evidence="7">
    <location>
        <position position="57"/>
    </location>
</feature>
<evidence type="ECO:0000256" key="7">
    <source>
        <dbReference type="PROSITE-ProRule" id="PRU00169"/>
    </source>
</evidence>
<keyword evidence="5" id="KW-0805">Transcription regulation</keyword>
<dbReference type="InterPro" id="IPR002078">
    <property type="entry name" value="Sigma_54_int"/>
</dbReference>
<dbReference type="Proteomes" id="UP000254808">
    <property type="component" value="Chromosome"/>
</dbReference>
<dbReference type="Gene3D" id="3.40.50.2300">
    <property type="match status" value="1"/>
</dbReference>
<dbReference type="InterPro" id="IPR009057">
    <property type="entry name" value="Homeodomain-like_sf"/>
</dbReference>
<dbReference type="Gene3D" id="1.10.10.60">
    <property type="entry name" value="Homeodomain-like"/>
    <property type="match status" value="1"/>
</dbReference>
<dbReference type="InterPro" id="IPR003593">
    <property type="entry name" value="AAA+_ATPase"/>
</dbReference>
<dbReference type="GO" id="GO:0005524">
    <property type="term" value="F:ATP binding"/>
    <property type="evidence" value="ECO:0007669"/>
    <property type="project" value="UniProtKB-KW"/>
</dbReference>
<dbReference type="PROSITE" id="PS50110">
    <property type="entry name" value="RESPONSE_REGULATORY"/>
    <property type="match status" value="1"/>
</dbReference>
<dbReference type="GO" id="GO:0000160">
    <property type="term" value="P:phosphorelay signal transduction system"/>
    <property type="evidence" value="ECO:0007669"/>
    <property type="project" value="UniProtKB-KW"/>
</dbReference>
<keyword evidence="4" id="KW-0902">Two-component regulatory system</keyword>
<dbReference type="InterPro" id="IPR027417">
    <property type="entry name" value="P-loop_NTPase"/>
</dbReference>
<evidence type="ECO:0000313" key="11">
    <source>
        <dbReference type="Proteomes" id="UP000254808"/>
    </source>
</evidence>
<evidence type="ECO:0000259" key="9">
    <source>
        <dbReference type="PROSITE" id="PS50110"/>
    </source>
</evidence>
<dbReference type="Pfam" id="PF00072">
    <property type="entry name" value="Response_reg"/>
    <property type="match status" value="1"/>
</dbReference>
<dbReference type="OrthoDB" id="9767722at2"/>
<keyword evidence="3" id="KW-0067">ATP-binding</keyword>
<dbReference type="InterPro" id="IPR002197">
    <property type="entry name" value="HTH_Fis"/>
</dbReference>
<dbReference type="Gene3D" id="1.10.8.60">
    <property type="match status" value="1"/>
</dbReference>
<evidence type="ECO:0000256" key="1">
    <source>
        <dbReference type="ARBA" id="ARBA00022553"/>
    </source>
</evidence>
<dbReference type="GO" id="GO:0043565">
    <property type="term" value="F:sequence-specific DNA binding"/>
    <property type="evidence" value="ECO:0007669"/>
    <property type="project" value="InterPro"/>
</dbReference>
<dbReference type="FunFam" id="3.40.50.2300:FF:000018">
    <property type="entry name" value="DNA-binding transcriptional regulator NtrC"/>
    <property type="match status" value="1"/>
</dbReference>
<dbReference type="InterPro" id="IPR058031">
    <property type="entry name" value="AAA_lid_NorR"/>
</dbReference>
<keyword evidence="11" id="KW-1185">Reference proteome</keyword>
<keyword evidence="6" id="KW-0804">Transcription</keyword>
<dbReference type="PANTHER" id="PTHR32071:SF17">
    <property type="entry name" value="TRANSCRIPTIONAL REGULATOR (NTRC FAMILY)"/>
    <property type="match status" value="1"/>
</dbReference>
<dbReference type="InterPro" id="IPR011006">
    <property type="entry name" value="CheY-like_superfamily"/>
</dbReference>
<dbReference type="PROSITE" id="PS50045">
    <property type="entry name" value="SIGMA54_INTERACT_4"/>
    <property type="match status" value="1"/>
</dbReference>
<evidence type="ECO:0000259" key="8">
    <source>
        <dbReference type="PROSITE" id="PS50045"/>
    </source>
</evidence>
<protein>
    <submittedName>
        <fullName evidence="10">DNA-binding transcriptional response regulator, NtrC family</fullName>
    </submittedName>
</protein>
<dbReference type="Gene3D" id="3.40.50.300">
    <property type="entry name" value="P-loop containing nucleotide triphosphate hydrolases"/>
    <property type="match status" value="1"/>
</dbReference>
<dbReference type="RefSeq" id="WP_114984797.1">
    <property type="nucleotide sequence ID" value="NZ_CP027806.1"/>
</dbReference>
<evidence type="ECO:0000256" key="3">
    <source>
        <dbReference type="ARBA" id="ARBA00022840"/>
    </source>
</evidence>
<evidence type="ECO:0000313" key="10">
    <source>
        <dbReference type="EMBL" id="AXJ01624.1"/>
    </source>
</evidence>
<keyword evidence="10" id="KW-0238">DNA-binding</keyword>
<dbReference type="SUPFAM" id="SSF52540">
    <property type="entry name" value="P-loop containing nucleoside triphosphate hydrolases"/>
    <property type="match status" value="1"/>
</dbReference>
<feature type="domain" description="Sigma-54 factor interaction" evidence="8">
    <location>
        <begin position="144"/>
        <end position="374"/>
    </location>
</feature>
<dbReference type="InterPro" id="IPR001789">
    <property type="entry name" value="Sig_transdc_resp-reg_receiver"/>
</dbReference>
<dbReference type="PROSITE" id="PS00676">
    <property type="entry name" value="SIGMA54_INTERACT_2"/>
    <property type="match status" value="1"/>
</dbReference>
<keyword evidence="1 7" id="KW-0597">Phosphoprotein</keyword>
<dbReference type="CDD" id="cd00009">
    <property type="entry name" value="AAA"/>
    <property type="match status" value="1"/>
</dbReference>
<accession>A0A345UMC2</accession>
<dbReference type="Pfam" id="PF02954">
    <property type="entry name" value="HTH_8"/>
    <property type="match status" value="1"/>
</dbReference>
<dbReference type="PANTHER" id="PTHR32071">
    <property type="entry name" value="TRANSCRIPTIONAL REGULATORY PROTEIN"/>
    <property type="match status" value="1"/>
</dbReference>
<dbReference type="KEGG" id="cprv:CYPRO_2382"/>
<feature type="domain" description="Response regulatory" evidence="9">
    <location>
        <begin position="8"/>
        <end position="122"/>
    </location>
</feature>
<evidence type="ECO:0000256" key="6">
    <source>
        <dbReference type="ARBA" id="ARBA00023163"/>
    </source>
</evidence>
<dbReference type="InterPro" id="IPR025943">
    <property type="entry name" value="Sigma_54_int_dom_ATP-bd_2"/>
</dbReference>
<dbReference type="FunFam" id="3.40.50.300:FF:000006">
    <property type="entry name" value="DNA-binding transcriptional regulator NtrC"/>
    <property type="match status" value="1"/>
</dbReference>
<dbReference type="SUPFAM" id="SSF46689">
    <property type="entry name" value="Homeodomain-like"/>
    <property type="match status" value="1"/>
</dbReference>